<protein>
    <submittedName>
        <fullName evidence="2">Unplaced genomic scaffold K443scaffold_306, whole genome shotgun sequence</fullName>
    </submittedName>
</protein>
<keyword evidence="3" id="KW-1185">Reference proteome</keyword>
<proteinExistence type="predicted"/>
<feature type="compositionally biased region" description="Polar residues" evidence="1">
    <location>
        <begin position="1"/>
        <end position="40"/>
    </location>
</feature>
<feature type="compositionally biased region" description="Low complexity" evidence="1">
    <location>
        <begin position="48"/>
        <end position="62"/>
    </location>
</feature>
<dbReference type="HOGENOM" id="CLU_2419016_0_0_1"/>
<feature type="non-terminal residue" evidence="2">
    <location>
        <position position="92"/>
    </location>
</feature>
<feature type="compositionally biased region" description="Polar residues" evidence="1">
    <location>
        <begin position="81"/>
        <end position="92"/>
    </location>
</feature>
<dbReference type="AlphaFoldDB" id="A0A0C9WXC2"/>
<organism evidence="2 3">
    <name type="scientific">Laccaria amethystina LaAM-08-1</name>
    <dbReference type="NCBI Taxonomy" id="1095629"/>
    <lineage>
        <taxon>Eukaryota</taxon>
        <taxon>Fungi</taxon>
        <taxon>Dikarya</taxon>
        <taxon>Basidiomycota</taxon>
        <taxon>Agaricomycotina</taxon>
        <taxon>Agaricomycetes</taxon>
        <taxon>Agaricomycetidae</taxon>
        <taxon>Agaricales</taxon>
        <taxon>Agaricineae</taxon>
        <taxon>Hydnangiaceae</taxon>
        <taxon>Laccaria</taxon>
    </lineage>
</organism>
<accession>A0A0C9WXC2</accession>
<feature type="region of interest" description="Disordered" evidence="1">
    <location>
        <begin position="1"/>
        <end position="92"/>
    </location>
</feature>
<evidence type="ECO:0000256" key="1">
    <source>
        <dbReference type="SAM" id="MobiDB-lite"/>
    </source>
</evidence>
<evidence type="ECO:0000313" key="3">
    <source>
        <dbReference type="Proteomes" id="UP000054477"/>
    </source>
</evidence>
<dbReference type="Proteomes" id="UP000054477">
    <property type="component" value="Unassembled WGS sequence"/>
</dbReference>
<sequence length="92" mass="10078">MQTNANLTKNHSHIHASTQHQDPATSLKQNMSTPSSTAQQWVFPANPTPTSTSPSLPSNSLPCPEEVVRNMSAKRSRKRPSFTNRTTQVGHA</sequence>
<name>A0A0C9WXC2_9AGAR</name>
<reference evidence="3" key="2">
    <citation type="submission" date="2015-01" db="EMBL/GenBank/DDBJ databases">
        <title>Evolutionary Origins and Diversification of the Mycorrhizal Mutualists.</title>
        <authorList>
            <consortium name="DOE Joint Genome Institute"/>
            <consortium name="Mycorrhizal Genomics Consortium"/>
            <person name="Kohler A."/>
            <person name="Kuo A."/>
            <person name="Nagy L.G."/>
            <person name="Floudas D."/>
            <person name="Copeland A."/>
            <person name="Barry K.W."/>
            <person name="Cichocki N."/>
            <person name="Veneault-Fourrey C."/>
            <person name="LaButti K."/>
            <person name="Lindquist E.A."/>
            <person name="Lipzen A."/>
            <person name="Lundell T."/>
            <person name="Morin E."/>
            <person name="Murat C."/>
            <person name="Riley R."/>
            <person name="Ohm R."/>
            <person name="Sun H."/>
            <person name="Tunlid A."/>
            <person name="Henrissat B."/>
            <person name="Grigoriev I.V."/>
            <person name="Hibbett D.S."/>
            <person name="Martin F."/>
        </authorList>
    </citation>
    <scope>NUCLEOTIDE SEQUENCE [LARGE SCALE GENOMIC DNA]</scope>
    <source>
        <strain evidence="3">LaAM-08-1</strain>
    </source>
</reference>
<gene>
    <name evidence="2" type="ORF">K443DRAFT_684515</name>
</gene>
<evidence type="ECO:0000313" key="2">
    <source>
        <dbReference type="EMBL" id="KIJ93483.1"/>
    </source>
</evidence>
<dbReference type="EMBL" id="KN838841">
    <property type="protein sequence ID" value="KIJ93483.1"/>
    <property type="molecule type" value="Genomic_DNA"/>
</dbReference>
<reference evidence="2 3" key="1">
    <citation type="submission" date="2014-04" db="EMBL/GenBank/DDBJ databases">
        <authorList>
            <consortium name="DOE Joint Genome Institute"/>
            <person name="Kuo A."/>
            <person name="Kohler A."/>
            <person name="Nagy L.G."/>
            <person name="Floudas D."/>
            <person name="Copeland A."/>
            <person name="Barry K.W."/>
            <person name="Cichocki N."/>
            <person name="Veneault-Fourrey C."/>
            <person name="LaButti K."/>
            <person name="Lindquist E.A."/>
            <person name="Lipzen A."/>
            <person name="Lundell T."/>
            <person name="Morin E."/>
            <person name="Murat C."/>
            <person name="Sun H."/>
            <person name="Tunlid A."/>
            <person name="Henrissat B."/>
            <person name="Grigoriev I.V."/>
            <person name="Hibbett D.S."/>
            <person name="Martin F."/>
            <person name="Nordberg H.P."/>
            <person name="Cantor M.N."/>
            <person name="Hua S.X."/>
        </authorList>
    </citation>
    <scope>NUCLEOTIDE SEQUENCE [LARGE SCALE GENOMIC DNA]</scope>
    <source>
        <strain evidence="2 3">LaAM-08-1</strain>
    </source>
</reference>